<proteinExistence type="predicted"/>
<sequence>MKKETSNRLAFDKRSITELNDQTMTAIAGGTLTPSSTSLITMTFQTITEKFEN</sequence>
<organism evidence="1 2">
    <name type="scientific">Flavobacterium cerinum</name>
    <dbReference type="NCBI Taxonomy" id="2502784"/>
    <lineage>
        <taxon>Bacteria</taxon>
        <taxon>Pseudomonadati</taxon>
        <taxon>Bacteroidota</taxon>
        <taxon>Flavobacteriia</taxon>
        <taxon>Flavobacteriales</taxon>
        <taxon>Flavobacteriaceae</taxon>
        <taxon>Flavobacterium</taxon>
    </lineage>
</organism>
<accession>A0ABY5IXY0</accession>
<dbReference type="Proteomes" id="UP001059844">
    <property type="component" value="Chromosome"/>
</dbReference>
<evidence type="ECO:0000313" key="1">
    <source>
        <dbReference type="EMBL" id="UUC46204.1"/>
    </source>
</evidence>
<dbReference type="EMBL" id="CP101751">
    <property type="protein sequence ID" value="UUC46204.1"/>
    <property type="molecule type" value="Genomic_DNA"/>
</dbReference>
<dbReference type="NCBIfam" id="NF038153">
    <property type="entry name" value="lant_leader_L1a"/>
    <property type="match status" value="1"/>
</dbReference>
<protein>
    <submittedName>
        <fullName evidence="1">Class I lanthipeptide</fullName>
    </submittedName>
</protein>
<reference evidence="1" key="1">
    <citation type="submission" date="2022-07" db="EMBL/GenBank/DDBJ databases">
        <title>Isolation, identification, and degradation of a PFOSA degrading strain from sewage treatment plant.</title>
        <authorList>
            <person name="Zhang L."/>
            <person name="Huo Y."/>
        </authorList>
    </citation>
    <scope>NUCLEOTIDE SEQUENCE</scope>
    <source>
        <strain evidence="1">C1</strain>
    </source>
</reference>
<gene>
    <name evidence="1" type="ORF">NOX80_03120</name>
</gene>
<keyword evidence="2" id="KW-1185">Reference proteome</keyword>
<evidence type="ECO:0000313" key="2">
    <source>
        <dbReference type="Proteomes" id="UP001059844"/>
    </source>
</evidence>
<dbReference type="InterPro" id="IPR058238">
    <property type="entry name" value="Lant_leader_dom"/>
</dbReference>
<dbReference type="RefSeq" id="WP_256551873.1">
    <property type="nucleotide sequence ID" value="NZ_CP101751.1"/>
</dbReference>
<name>A0ABY5IXY0_9FLAO</name>